<sequence>MSKKVKTAAPGEVRMQATPVAIACALLMLGVGYARAQEATATQQADTPVPAVAASQADAPVAVAGDKTLATVKVTGIRSGIEAAISIKKNANSIVEAVSAEDIGKLPDSTVAESLSRLSGVTTQRSKTTGKATEVSVRGLAPSFNGSLLNGREQASTGDARNPEFDLFPSELTGSVLVYKTPTASVIGQGLAATIDLRTLRPLEFGKRVMAASYRKERIGVDAGGEEGKGNRKTLSYIDQFANRTLGLSLGVTSFDQDNGDELRFDSWGGFAPELDYNGQRVKVPGGFLSETTHRRQGRDSATMTLQFRPNANFKTSVDVFYSRGEEHTSRVGLEGAVATNAGIYDPDGVLSNATIANGIATSGTVSNYKGDIRNNLYSGDDKFNSVGWNSEVKLGEWRAEADLSHSKGFRYHRNYETIAGQPGNTPASQLGSISYTGFDGVNFSNVVYKPSLDYTDRSVMKLTDVMGWGGGPHQPQAGYLANSRIDDKLDSVRLAAHREMDWGPVVGVHFGVNVSKREKSRLGDGEGRLSINGTDGYAAVTMPGTGTAIAGPVGIPVATWDPTGSLGPIYSMNTWVDATVLARDWTVREKVHTLYGMADVDGKLFGVPYTGNVGLQVVRTDQEGEGNQIDQSRCTGITVDTCPFNINRDGIAYTNVLPSMNLSFDLGNDQVLRFGAGKQMSRANLDNMRAGLSWGLPTSTPFDPALTGSGGNPRLKPYLASSLDLSFEKYFGKRGYMSAAVFFKKLHSYVINAPRGFDFAPFVSPTTPLPARGEFEGSTIGFLTTPTNGQGGTMRGIELAMNMPFGLLWNPLDGFGAAINYSYTDSSVTLPTSGFITANNSPVFVDQVSQISLPGLSKNVSSLRLYYENRGFQVSYTLRNRSSFVGEIEDYRSDSQFTFIRSETIADVQASYEIQGGPLKGLSVFLQANNLTNTPFREFTTSPDIVTSSRSYGKFYAAGLTYKF</sequence>
<evidence type="ECO:0000256" key="2">
    <source>
        <dbReference type="ARBA" id="ARBA00009810"/>
    </source>
</evidence>
<accession>A0AA88C3K0</accession>
<dbReference type="InterPro" id="IPR010104">
    <property type="entry name" value="TonB_rcpt_bac"/>
</dbReference>
<feature type="chain" id="PRO_5041655157" evidence="5">
    <location>
        <begin position="37"/>
        <end position="965"/>
    </location>
</feature>
<keyword evidence="5" id="KW-0732">Signal</keyword>
<dbReference type="AlphaFoldDB" id="A0AA88C3K0"/>
<keyword evidence="4" id="KW-0998">Cell outer membrane</keyword>
<keyword evidence="3" id="KW-0472">Membrane</keyword>
<reference evidence="7" key="2">
    <citation type="submission" date="2022-12" db="EMBL/GenBank/DDBJ databases">
        <authorList>
            <person name="Sun Q."/>
            <person name="Kim S."/>
        </authorList>
    </citation>
    <scope>NUCLEOTIDE SEQUENCE</scope>
    <source>
        <strain evidence="7">KCTC 12343</strain>
    </source>
</reference>
<dbReference type="EMBL" id="BMWV01000007">
    <property type="protein sequence ID" value="GGY48923.1"/>
    <property type="molecule type" value="Genomic_DNA"/>
</dbReference>
<dbReference type="InterPro" id="IPR012910">
    <property type="entry name" value="Plug_dom"/>
</dbReference>
<dbReference type="SUPFAM" id="SSF56935">
    <property type="entry name" value="Porins"/>
    <property type="match status" value="1"/>
</dbReference>
<evidence type="ECO:0000259" key="6">
    <source>
        <dbReference type="Pfam" id="PF07715"/>
    </source>
</evidence>
<dbReference type="PANTHER" id="PTHR40980:SF3">
    <property type="entry name" value="TONB-DEPENDENT RECEPTOR-LIKE BETA-BARREL DOMAIN-CONTAINING PROTEIN"/>
    <property type="match status" value="1"/>
</dbReference>
<name>A0AA88C3K0_9BURK</name>
<dbReference type="Pfam" id="PF07715">
    <property type="entry name" value="Plug"/>
    <property type="match status" value="1"/>
</dbReference>
<evidence type="ECO:0000313" key="8">
    <source>
        <dbReference type="Proteomes" id="UP000628442"/>
    </source>
</evidence>
<comment type="similarity">
    <text evidence="2">Belongs to the TonB-dependent receptor family.</text>
</comment>
<organism evidence="7 8">
    <name type="scientific">Pseudoduganella albidiflava</name>
    <dbReference type="NCBI Taxonomy" id="321983"/>
    <lineage>
        <taxon>Bacteria</taxon>
        <taxon>Pseudomonadati</taxon>
        <taxon>Pseudomonadota</taxon>
        <taxon>Betaproteobacteria</taxon>
        <taxon>Burkholderiales</taxon>
        <taxon>Oxalobacteraceae</taxon>
        <taxon>Telluria group</taxon>
        <taxon>Pseudoduganella</taxon>
    </lineage>
</organism>
<proteinExistence type="inferred from homology"/>
<dbReference type="Gene3D" id="2.170.130.10">
    <property type="entry name" value="TonB-dependent receptor, plug domain"/>
    <property type="match status" value="1"/>
</dbReference>
<dbReference type="Gene3D" id="2.40.170.20">
    <property type="entry name" value="TonB-dependent receptor, beta-barrel domain"/>
    <property type="match status" value="1"/>
</dbReference>
<comment type="subcellular location">
    <subcellularLocation>
        <location evidence="1">Cell outer membrane</location>
    </subcellularLocation>
</comment>
<feature type="signal peptide" evidence="5">
    <location>
        <begin position="1"/>
        <end position="36"/>
    </location>
</feature>
<dbReference type="PANTHER" id="PTHR40980">
    <property type="entry name" value="PLUG DOMAIN-CONTAINING PROTEIN"/>
    <property type="match status" value="1"/>
</dbReference>
<evidence type="ECO:0000256" key="3">
    <source>
        <dbReference type="ARBA" id="ARBA00023136"/>
    </source>
</evidence>
<reference evidence="7" key="1">
    <citation type="journal article" date="2014" name="Int. J. Syst. Evol. Microbiol.">
        <title>Complete genome sequence of Corynebacterium casei LMG S-19264T (=DSM 44701T), isolated from a smear-ripened cheese.</title>
        <authorList>
            <consortium name="US DOE Joint Genome Institute (JGI-PGF)"/>
            <person name="Walter F."/>
            <person name="Albersmeier A."/>
            <person name="Kalinowski J."/>
            <person name="Ruckert C."/>
        </authorList>
    </citation>
    <scope>NUCLEOTIDE SEQUENCE</scope>
    <source>
        <strain evidence="7">KCTC 12343</strain>
    </source>
</reference>
<evidence type="ECO:0000256" key="5">
    <source>
        <dbReference type="SAM" id="SignalP"/>
    </source>
</evidence>
<evidence type="ECO:0000313" key="7">
    <source>
        <dbReference type="EMBL" id="GGY48923.1"/>
    </source>
</evidence>
<evidence type="ECO:0000256" key="1">
    <source>
        <dbReference type="ARBA" id="ARBA00004442"/>
    </source>
</evidence>
<evidence type="ECO:0000256" key="4">
    <source>
        <dbReference type="ARBA" id="ARBA00023237"/>
    </source>
</evidence>
<protein>
    <submittedName>
        <fullName evidence="7">TonB-dependent receptor</fullName>
    </submittedName>
</protein>
<gene>
    <name evidence="7" type="primary">malA</name>
    <name evidence="7" type="ORF">GCM10007387_34000</name>
</gene>
<dbReference type="GO" id="GO:0009279">
    <property type="term" value="C:cell outer membrane"/>
    <property type="evidence" value="ECO:0007669"/>
    <property type="project" value="UniProtKB-SubCell"/>
</dbReference>
<keyword evidence="7" id="KW-0675">Receptor</keyword>
<dbReference type="NCBIfam" id="TIGR01782">
    <property type="entry name" value="TonB-Xanth-Caul"/>
    <property type="match status" value="1"/>
</dbReference>
<dbReference type="Proteomes" id="UP000628442">
    <property type="component" value="Unassembled WGS sequence"/>
</dbReference>
<dbReference type="InterPro" id="IPR037066">
    <property type="entry name" value="Plug_dom_sf"/>
</dbReference>
<comment type="caution">
    <text evidence="7">The sequence shown here is derived from an EMBL/GenBank/DDBJ whole genome shotgun (WGS) entry which is preliminary data.</text>
</comment>
<dbReference type="RefSeq" id="WP_229420797.1">
    <property type="nucleotide sequence ID" value="NZ_BMWV01000007.1"/>
</dbReference>
<feature type="domain" description="TonB-dependent receptor plug" evidence="6">
    <location>
        <begin position="89"/>
        <end position="191"/>
    </location>
</feature>
<dbReference type="InterPro" id="IPR036942">
    <property type="entry name" value="Beta-barrel_TonB_sf"/>
</dbReference>